<name>A0A645EW51_9ZZZZ</name>
<reference evidence="1" key="1">
    <citation type="submission" date="2019-08" db="EMBL/GenBank/DDBJ databases">
        <authorList>
            <person name="Kucharzyk K."/>
            <person name="Murdoch R.W."/>
            <person name="Higgins S."/>
            <person name="Loffler F."/>
        </authorList>
    </citation>
    <scope>NUCLEOTIDE SEQUENCE</scope>
</reference>
<protein>
    <submittedName>
        <fullName evidence="1">Uncharacterized protein</fullName>
    </submittedName>
</protein>
<organism evidence="1">
    <name type="scientific">bioreactor metagenome</name>
    <dbReference type="NCBI Taxonomy" id="1076179"/>
    <lineage>
        <taxon>unclassified sequences</taxon>
        <taxon>metagenomes</taxon>
        <taxon>ecological metagenomes</taxon>
    </lineage>
</organism>
<proteinExistence type="predicted"/>
<sequence length="64" mass="7309">MKGFLVMVADIEECHPLLLAQVGEDRLESCQIYFTYKRGDVTKDDKSAVCKTCFEKLDHQLLKG</sequence>
<dbReference type="EMBL" id="VSSQ01051565">
    <property type="protein sequence ID" value="MPN05656.1"/>
    <property type="molecule type" value="Genomic_DNA"/>
</dbReference>
<evidence type="ECO:0000313" key="1">
    <source>
        <dbReference type="EMBL" id="MPN05656.1"/>
    </source>
</evidence>
<dbReference type="AlphaFoldDB" id="A0A645EW51"/>
<comment type="caution">
    <text evidence="1">The sequence shown here is derived from an EMBL/GenBank/DDBJ whole genome shotgun (WGS) entry which is preliminary data.</text>
</comment>
<gene>
    <name evidence="1" type="ORF">SDC9_152907</name>
</gene>
<accession>A0A645EW51</accession>